<evidence type="ECO:0000313" key="2">
    <source>
        <dbReference type="EnsemblMetazoa" id="ENSAATROPP015787"/>
    </source>
</evidence>
<name>A0AAG5DWT0_ANOAO</name>
<feature type="region of interest" description="Disordered" evidence="1">
    <location>
        <begin position="12"/>
        <end position="89"/>
    </location>
</feature>
<dbReference type="EnsemblMetazoa" id="ENSAATROPT017839">
    <property type="protein sequence ID" value="ENSAATROPP015787"/>
    <property type="gene ID" value="ENSAATROPG014565"/>
</dbReference>
<feature type="compositionally biased region" description="Acidic residues" evidence="1">
    <location>
        <begin position="53"/>
        <end position="75"/>
    </location>
</feature>
<protein>
    <submittedName>
        <fullName evidence="2">Uncharacterized protein</fullName>
    </submittedName>
</protein>
<feature type="region of interest" description="Disordered" evidence="1">
    <location>
        <begin position="154"/>
        <end position="188"/>
    </location>
</feature>
<feature type="compositionally biased region" description="Low complexity" evidence="1">
    <location>
        <begin position="808"/>
        <end position="818"/>
    </location>
</feature>
<reference evidence="2" key="1">
    <citation type="submission" date="2024-04" db="UniProtKB">
        <authorList>
            <consortium name="EnsemblMetazoa"/>
        </authorList>
    </citation>
    <scope>IDENTIFICATION</scope>
    <source>
        <strain evidence="2">EBRO</strain>
    </source>
</reference>
<sequence length="1339" mass="147849">MSTNELLFSVLGGRGEGDIGLGRRTMVKNRSHSSSSGAGGTKSSQTDVINLVSDDEVEDEEEENEDDDDDDDEEVREVNSAPRNDCLLVEFPHRKDRDINDNTGSGSGAVEKRVSLFERRSYQNDSHIPAVPSEMSSPGASFSRLTIYQRRSIHRSPEPRATVCPPTPPSARHSESTACSPRTPSTSGIILNRAYNKTPSTGTSTDEFLRVDSPLLQPIVQLENIRDCFSLSDNGFTIPWHNRHGNERARSSMSNTSRNYTPRTNFLRRSFHKVTTSPSKIPTIDLEQESSATPDTASFSTSARRDFVQDLTLSKRSAKELPATIDLDAQPTEECMDVVEVEETCGKLDIVVASESSSSSSNIELVNVVEPDSASTANPAAIANASADASMEPLALSSANDEEANDETSSMGTTYGDVSSAGCLKNISTRDSVGHRQGVEIGAGGRQPLNEFDLLLLKINETTPPMSHQDRIDQWRVTADDLLHSIPTKAAIETSSTCAKRPLDGCVHVSSDDDSDDNLDADTGGPCARANKKRRTLEAEEEEQSEAAAHLPEVDLPHGGATGGLDFRKSQINPEIDKPPPHTGANAKSMIMERRNYHKLPTRYREEDPWSAPLGYAGRQRSLADGVTPGNPYAQLLNRVSEERDTFLSYLKISPFFRTDEKALASGRSPDARASNEAAPPGREQLPKNGINMKPAVSGGSPINRLKPCRPLQTKQRGKRERKKSVKNKAHPSVIASSGLRGARRLVLSSSLRNGKVIRYRNNILHTLAKPKPKLANVAPRTKNGNDAAGSDSTISSGKEKDAKKRSASSVRSASLASPVDLVDRNDPQHRSMNAFVPSPVPSSSSSTGKKPSQERCSVDSAVSSSTSAEMRHIEKLSKGCQTMDATIDRREPLAPPPTVNDGKRLRNPVARSDGEILHLFLLDEQLIVVQKELVSFWKYSRLSVLLGVKQDWQRVGQIQRWNRDTEVDIHNSNRIVYNHTNPVYLEPRARNLNDDKSRACPLASIYVNAYFLDMAGNVPTVSTKTYANGDAGAETHIVEVWIDESDEVDELLRRKSYQLDTVKSALEDIRLMPLPNARDFIVCWHEHVSEMESCTGLCKYSLTPDLDSLGCIRQFAVVKQRVHSFRCMNDRKLLGLGQSTVHIWCFESGYLLRTVDLKIEIGLIMGAFLHIEADENTLIMLQLQQPPEPASNHRKLVKVIAVNLSKPSWYIAHSYEIALTSMSITGESPIWNMDESNASARHCVTFDSGELLLVSLADPTACWTNHQRLEKDLERAKTGAVNICSRLRSNSSNELYRPRERILNGSNWNGGRDLVFLSEQLLTTKTIDEYMMERAKEK</sequence>
<accession>A0AAG5DWT0</accession>
<evidence type="ECO:0000256" key="1">
    <source>
        <dbReference type="SAM" id="MobiDB-lite"/>
    </source>
</evidence>
<feature type="compositionally biased region" description="Polar residues" evidence="1">
    <location>
        <begin position="289"/>
        <end position="301"/>
    </location>
</feature>
<keyword evidence="3" id="KW-1185">Reference proteome</keyword>
<feature type="region of interest" description="Disordered" evidence="1">
    <location>
        <begin position="771"/>
        <end position="881"/>
    </location>
</feature>
<feature type="region of interest" description="Disordered" evidence="1">
    <location>
        <begin position="664"/>
        <end position="737"/>
    </location>
</feature>
<feature type="region of interest" description="Disordered" evidence="1">
    <location>
        <begin position="280"/>
        <end position="301"/>
    </location>
</feature>
<feature type="compositionally biased region" description="Low complexity" evidence="1">
    <location>
        <begin position="32"/>
        <end position="44"/>
    </location>
</feature>
<feature type="region of interest" description="Disordered" evidence="1">
    <location>
        <begin position="510"/>
        <end position="586"/>
    </location>
</feature>
<feature type="compositionally biased region" description="Low complexity" evidence="1">
    <location>
        <begin position="859"/>
        <end position="869"/>
    </location>
</feature>
<feature type="compositionally biased region" description="Polar residues" evidence="1">
    <location>
        <begin position="176"/>
        <end position="188"/>
    </location>
</feature>
<evidence type="ECO:0000313" key="3">
    <source>
        <dbReference type="Proteomes" id="UP000075880"/>
    </source>
</evidence>
<feature type="compositionally biased region" description="Basic residues" evidence="1">
    <location>
        <begin position="716"/>
        <end position="730"/>
    </location>
</feature>
<proteinExistence type="predicted"/>
<dbReference type="Proteomes" id="UP000075880">
    <property type="component" value="Unassembled WGS sequence"/>
</dbReference>
<organism evidence="2 3">
    <name type="scientific">Anopheles atroparvus</name>
    <name type="common">European mosquito</name>
    <dbReference type="NCBI Taxonomy" id="41427"/>
    <lineage>
        <taxon>Eukaryota</taxon>
        <taxon>Metazoa</taxon>
        <taxon>Ecdysozoa</taxon>
        <taxon>Arthropoda</taxon>
        <taxon>Hexapoda</taxon>
        <taxon>Insecta</taxon>
        <taxon>Pterygota</taxon>
        <taxon>Neoptera</taxon>
        <taxon>Endopterygota</taxon>
        <taxon>Diptera</taxon>
        <taxon>Nematocera</taxon>
        <taxon>Culicoidea</taxon>
        <taxon>Culicidae</taxon>
        <taxon>Anophelinae</taxon>
        <taxon>Anopheles</taxon>
    </lineage>
</organism>